<reference evidence="4" key="1">
    <citation type="submission" date="2025-08" db="UniProtKB">
        <authorList>
            <consortium name="RefSeq"/>
        </authorList>
    </citation>
    <scope>IDENTIFICATION</scope>
    <source>
        <tissue evidence="4">Whole sample</tissue>
    </source>
</reference>
<proteinExistence type="predicted"/>
<feature type="transmembrane region" description="Helical" evidence="2">
    <location>
        <begin position="20"/>
        <end position="43"/>
    </location>
</feature>
<sequence length="178" mass="19650">MLSICGSRNNEDKEACINVFGACMACLYPLAGFIGFSGCMVVLAEFSNHEKGLAFYVSLAASCYIILQLILFCCVMCVLCKEEGGSNGEDNGQEMTQYENNTGRGSSGESDEQETIQHENDPTSGGAGVGAPPNWYLLHRRTHSQKTPVHQDFPHQLNFNLGTIKLIFVLKIYRKNRK</sequence>
<name>A0A8B8AHN5_CRAVI</name>
<protein>
    <submittedName>
        <fullName evidence="4">Uncharacterized protein LOC111101351</fullName>
    </submittedName>
</protein>
<feature type="compositionally biased region" description="Polar residues" evidence="1">
    <location>
        <begin position="88"/>
        <end position="108"/>
    </location>
</feature>
<keyword evidence="3" id="KW-1185">Reference proteome</keyword>
<accession>A0A8B8AHN5</accession>
<keyword evidence="2" id="KW-0472">Membrane</keyword>
<evidence type="ECO:0000313" key="4">
    <source>
        <dbReference type="RefSeq" id="XP_022289514.1"/>
    </source>
</evidence>
<feature type="transmembrane region" description="Helical" evidence="2">
    <location>
        <begin position="55"/>
        <end position="79"/>
    </location>
</feature>
<dbReference type="KEGG" id="cvn:111101351"/>
<evidence type="ECO:0000256" key="2">
    <source>
        <dbReference type="SAM" id="Phobius"/>
    </source>
</evidence>
<gene>
    <name evidence="4" type="primary">LOC111101351</name>
</gene>
<organism evidence="3 4">
    <name type="scientific">Crassostrea virginica</name>
    <name type="common">Eastern oyster</name>
    <dbReference type="NCBI Taxonomy" id="6565"/>
    <lineage>
        <taxon>Eukaryota</taxon>
        <taxon>Metazoa</taxon>
        <taxon>Spiralia</taxon>
        <taxon>Lophotrochozoa</taxon>
        <taxon>Mollusca</taxon>
        <taxon>Bivalvia</taxon>
        <taxon>Autobranchia</taxon>
        <taxon>Pteriomorphia</taxon>
        <taxon>Ostreida</taxon>
        <taxon>Ostreoidea</taxon>
        <taxon>Ostreidae</taxon>
        <taxon>Crassostrea</taxon>
    </lineage>
</organism>
<feature type="region of interest" description="Disordered" evidence="1">
    <location>
        <begin position="88"/>
        <end position="128"/>
    </location>
</feature>
<dbReference type="RefSeq" id="XP_022289514.1">
    <property type="nucleotide sequence ID" value="XM_022433806.1"/>
</dbReference>
<evidence type="ECO:0000313" key="3">
    <source>
        <dbReference type="Proteomes" id="UP000694844"/>
    </source>
</evidence>
<dbReference type="AlphaFoldDB" id="A0A8B8AHN5"/>
<keyword evidence="2" id="KW-1133">Transmembrane helix</keyword>
<evidence type="ECO:0000256" key="1">
    <source>
        <dbReference type="SAM" id="MobiDB-lite"/>
    </source>
</evidence>
<dbReference type="GeneID" id="111101351"/>
<keyword evidence="2" id="KW-0812">Transmembrane</keyword>
<dbReference type="Proteomes" id="UP000694844">
    <property type="component" value="Chromosome 6"/>
</dbReference>